<proteinExistence type="predicted"/>
<dbReference type="InterPro" id="IPR036291">
    <property type="entry name" value="NAD(P)-bd_dom_sf"/>
</dbReference>
<dbReference type="GO" id="GO:0005737">
    <property type="term" value="C:cytoplasm"/>
    <property type="evidence" value="ECO:0007669"/>
    <property type="project" value="TreeGrafter"/>
</dbReference>
<dbReference type="Pfam" id="PF01370">
    <property type="entry name" value="Epimerase"/>
    <property type="match status" value="1"/>
</dbReference>
<feature type="compositionally biased region" description="Low complexity" evidence="1">
    <location>
        <begin position="33"/>
        <end position="50"/>
    </location>
</feature>
<sequence length="413" mass="44077">MVRLSLCRARYPASGRRKPPDAGYRARRGRPGGRFPSGPGGYPAAPAAEGDSVSGTDGLRVVVTGATGNVGTSVLARLAEEPGVASVLGISRREPGGLPGGARWAGADLGRPESEAELTGLLRGADVVVHLAWLIQPTHAPQITWETNVRGTERLLRAMAAAGVPALVYASSVGAYAPGPSDDPGARVDEAWPTHGWPEAAYSREKAYVERLLDTFERDHPGIRTVRMRPAFMFKRESAMEQRRLFGGPVVPNALVRPELLPVVPEVPGLRFQVLHTADAADAFVRAVVRPVSGAFNLAAEPVVDAGVLAGLLSARPVRVPAPPLRAAVSLAWHLRLVPSSPYLFDAFLRLPLMSTLRARRELEWEPKASATGTLTEFLAAFRHGEGMDSPPLRPALPGGRLRELAALVRGRP</sequence>
<name>A0A927EW69_9ACTN</name>
<feature type="region of interest" description="Disordered" evidence="1">
    <location>
        <begin position="12"/>
        <end position="53"/>
    </location>
</feature>
<feature type="domain" description="NAD-dependent epimerase/dehydratase" evidence="2">
    <location>
        <begin position="61"/>
        <end position="293"/>
    </location>
</feature>
<dbReference type="SUPFAM" id="SSF51735">
    <property type="entry name" value="NAD(P)-binding Rossmann-fold domains"/>
    <property type="match status" value="1"/>
</dbReference>
<organism evidence="3 4">
    <name type="scientific">Streptomyces chumphonensis</name>
    <dbReference type="NCBI Taxonomy" id="1214925"/>
    <lineage>
        <taxon>Bacteria</taxon>
        <taxon>Bacillati</taxon>
        <taxon>Actinomycetota</taxon>
        <taxon>Actinomycetes</taxon>
        <taxon>Kitasatosporales</taxon>
        <taxon>Streptomycetaceae</taxon>
        <taxon>Streptomyces</taxon>
    </lineage>
</organism>
<dbReference type="PANTHER" id="PTHR48079:SF6">
    <property type="entry name" value="NAD(P)-BINDING DOMAIN-CONTAINING PROTEIN-RELATED"/>
    <property type="match status" value="1"/>
</dbReference>
<dbReference type="Gene3D" id="3.40.50.720">
    <property type="entry name" value="NAD(P)-binding Rossmann-like Domain"/>
    <property type="match status" value="1"/>
</dbReference>
<dbReference type="InterPro" id="IPR051783">
    <property type="entry name" value="NAD(P)-dependent_oxidoreduct"/>
</dbReference>
<dbReference type="AlphaFoldDB" id="A0A927EW69"/>
<reference evidence="3" key="1">
    <citation type="submission" date="2020-09" db="EMBL/GenBank/DDBJ databases">
        <title>Secondary metabolite and genome analysis of marine Streptomyces chumphonensis KK1-2T.</title>
        <authorList>
            <person name="Phongsopitanun W."/>
            <person name="Kanchanasin P."/>
            <person name="Pittayakhajonwut P."/>
            <person name="Suwanborirux K."/>
            <person name="Tanasupawat S."/>
        </authorList>
    </citation>
    <scope>NUCLEOTIDE SEQUENCE</scope>
    <source>
        <strain evidence="3">KK1-2</strain>
    </source>
</reference>
<dbReference type="PANTHER" id="PTHR48079">
    <property type="entry name" value="PROTEIN YEEZ"/>
    <property type="match status" value="1"/>
</dbReference>
<gene>
    <name evidence="3" type="ORF">IF129_06420</name>
</gene>
<dbReference type="Proteomes" id="UP000632289">
    <property type="component" value="Unassembled WGS sequence"/>
</dbReference>
<evidence type="ECO:0000256" key="1">
    <source>
        <dbReference type="SAM" id="MobiDB-lite"/>
    </source>
</evidence>
<evidence type="ECO:0000259" key="2">
    <source>
        <dbReference type="Pfam" id="PF01370"/>
    </source>
</evidence>
<accession>A0A927EW69</accession>
<dbReference type="GO" id="GO:0004029">
    <property type="term" value="F:aldehyde dehydrogenase (NAD+) activity"/>
    <property type="evidence" value="ECO:0007669"/>
    <property type="project" value="TreeGrafter"/>
</dbReference>
<keyword evidence="4" id="KW-1185">Reference proteome</keyword>
<dbReference type="EMBL" id="JACXYU010000002">
    <property type="protein sequence ID" value="MBD3931194.1"/>
    <property type="molecule type" value="Genomic_DNA"/>
</dbReference>
<dbReference type="InterPro" id="IPR001509">
    <property type="entry name" value="Epimerase_deHydtase"/>
</dbReference>
<evidence type="ECO:0000313" key="4">
    <source>
        <dbReference type="Proteomes" id="UP000632289"/>
    </source>
</evidence>
<evidence type="ECO:0000313" key="3">
    <source>
        <dbReference type="EMBL" id="MBD3931194.1"/>
    </source>
</evidence>
<protein>
    <submittedName>
        <fullName evidence="3">NAD-dependent epimerase/dehydratase family protein</fullName>
    </submittedName>
</protein>
<comment type="caution">
    <text evidence="3">The sequence shown here is derived from an EMBL/GenBank/DDBJ whole genome shotgun (WGS) entry which is preliminary data.</text>
</comment>